<dbReference type="SUPFAM" id="SSF69572">
    <property type="entry name" value="Activating enzymes of the ubiquitin-like proteins"/>
    <property type="match status" value="1"/>
</dbReference>
<name>A0A1Y6IWK8_9VIBR</name>
<dbReference type="EMBL" id="FXXI01000007">
    <property type="protein sequence ID" value="SMS02026.1"/>
    <property type="molecule type" value="Genomic_DNA"/>
</dbReference>
<dbReference type="CDD" id="cd00757">
    <property type="entry name" value="ThiF_MoeB_HesA_family"/>
    <property type="match status" value="1"/>
</dbReference>
<dbReference type="RefSeq" id="WP_234993615.1">
    <property type="nucleotide sequence ID" value="NZ_AP024883.1"/>
</dbReference>
<dbReference type="FunFam" id="3.40.50.720:FF:000080">
    <property type="entry name" value="Thiazole biosynthesis adenylyltransferase ThiF"/>
    <property type="match status" value="1"/>
</dbReference>
<dbReference type="PANTHER" id="PTHR10953">
    <property type="entry name" value="UBIQUITIN-ACTIVATING ENZYME E1"/>
    <property type="match status" value="1"/>
</dbReference>
<keyword evidence="4" id="KW-0548">Nucleotidyltransferase</keyword>
<dbReference type="EMBL" id="JAWRCO010000001">
    <property type="protein sequence ID" value="MDW6002445.1"/>
    <property type="molecule type" value="Genomic_DNA"/>
</dbReference>
<evidence type="ECO:0000313" key="5">
    <source>
        <dbReference type="Proteomes" id="UP000196125"/>
    </source>
</evidence>
<dbReference type="Pfam" id="PF00899">
    <property type="entry name" value="ThiF"/>
    <property type="match status" value="1"/>
</dbReference>
<dbReference type="Gene3D" id="3.40.50.720">
    <property type="entry name" value="NAD(P)-binding Rossmann-like Domain"/>
    <property type="match status" value="1"/>
</dbReference>
<dbReference type="InterPro" id="IPR000594">
    <property type="entry name" value="ThiF_NAD_FAD-bd"/>
</dbReference>
<evidence type="ECO:0000256" key="1">
    <source>
        <dbReference type="ARBA" id="ARBA00009919"/>
    </source>
</evidence>
<dbReference type="PANTHER" id="PTHR10953:SF240">
    <property type="entry name" value="SULFUR CARRIER PROTEIN THIS ADENYLYLTRANSFERASE"/>
    <property type="match status" value="1"/>
</dbReference>
<evidence type="ECO:0000313" key="4">
    <source>
        <dbReference type="EMBL" id="SMS02026.1"/>
    </source>
</evidence>
<protein>
    <submittedName>
        <fullName evidence="3">HesA/MoeB/ThiF family protein</fullName>
    </submittedName>
    <submittedName>
        <fullName evidence="4">Sulfur carrier protein ThiS adenylyltransferase</fullName>
        <ecNumber evidence="4">2.7.7.73</ecNumber>
    </submittedName>
</protein>
<dbReference type="InterPro" id="IPR035985">
    <property type="entry name" value="Ubiquitin-activating_enz"/>
</dbReference>
<keyword evidence="4" id="KW-0808">Transferase</keyword>
<comment type="similarity">
    <text evidence="1">Belongs to the HesA/MoeB/ThiF family.</text>
</comment>
<dbReference type="InterPro" id="IPR045886">
    <property type="entry name" value="ThiF/MoeB/HesA"/>
</dbReference>
<dbReference type="EC" id="2.7.7.73" evidence="4"/>
<evidence type="ECO:0000259" key="2">
    <source>
        <dbReference type="Pfam" id="PF00899"/>
    </source>
</evidence>
<evidence type="ECO:0000313" key="6">
    <source>
        <dbReference type="Proteomes" id="UP001283366"/>
    </source>
</evidence>
<dbReference type="GO" id="GO:0004792">
    <property type="term" value="F:thiosulfate-cyanide sulfurtransferase activity"/>
    <property type="evidence" value="ECO:0007669"/>
    <property type="project" value="TreeGrafter"/>
</dbReference>
<dbReference type="GO" id="GO:0008146">
    <property type="term" value="F:sulfotransferase activity"/>
    <property type="evidence" value="ECO:0007669"/>
    <property type="project" value="TreeGrafter"/>
</dbReference>
<organism evidence="4 5">
    <name type="scientific">Vibrio mangrovi</name>
    <dbReference type="NCBI Taxonomy" id="474394"/>
    <lineage>
        <taxon>Bacteria</taxon>
        <taxon>Pseudomonadati</taxon>
        <taxon>Pseudomonadota</taxon>
        <taxon>Gammaproteobacteria</taxon>
        <taxon>Vibrionales</taxon>
        <taxon>Vibrionaceae</taxon>
        <taxon>Vibrio</taxon>
    </lineage>
</organism>
<accession>A0A1Y6IWK8</accession>
<reference evidence="3 6" key="2">
    <citation type="submission" date="2023-11" db="EMBL/GenBank/DDBJ databases">
        <title>Plant-associative lifestyle of Vibrio porteresiae and its evolutionary dynamics.</title>
        <authorList>
            <person name="Rameshkumar N."/>
            <person name="Kirti K."/>
        </authorList>
    </citation>
    <scope>NUCLEOTIDE SEQUENCE [LARGE SCALE GENOMIC DNA]</scope>
    <source>
        <strain evidence="3 6">MSSRF38</strain>
    </source>
</reference>
<evidence type="ECO:0000313" key="3">
    <source>
        <dbReference type="EMBL" id="MDW6002445.1"/>
    </source>
</evidence>
<dbReference type="AlphaFoldDB" id="A0A1Y6IWK8"/>
<dbReference type="GO" id="GO:0005829">
    <property type="term" value="C:cytosol"/>
    <property type="evidence" value="ECO:0007669"/>
    <property type="project" value="TreeGrafter"/>
</dbReference>
<feature type="domain" description="THIF-type NAD/FAD binding fold" evidence="2">
    <location>
        <begin position="13"/>
        <end position="259"/>
    </location>
</feature>
<sequence length="274" mass="30704">MMPLLNDQAFLRYQRQIALEDIGETGQYELKKKQVLIVGCGGLGTGVSLYLTGAGIGSIVLVDHDEVEVSNLHRQIAYRESDVGKKKVSALSNQLRGLNHECRIRTIGKKLNSEQLRLEVMLADVVIDCSDNFPTRHQVNQICYQQKTTLVSASAIGWDGQLSVYRYRDEEPCYRCLVDDEVSDSYSRCSESGVFGPVVGAIASLQALQVIRELLAGMNESHHEIQNKPSLKANDFFHFDGKEMQLRSFRFEKDMNCPVCGDSVDKDAHKKVES</sequence>
<proteinExistence type="inferred from homology"/>
<keyword evidence="6" id="KW-1185">Reference proteome</keyword>
<dbReference type="GO" id="GO:0008641">
    <property type="term" value="F:ubiquitin-like modifier activating enzyme activity"/>
    <property type="evidence" value="ECO:0007669"/>
    <property type="project" value="InterPro"/>
</dbReference>
<gene>
    <name evidence="4" type="primary">thiF</name>
    <name evidence="3" type="ORF">SBX37_06170</name>
    <name evidence="4" type="ORF">VIM7927_03337</name>
</gene>
<dbReference type="Proteomes" id="UP000196125">
    <property type="component" value="Unassembled WGS sequence"/>
</dbReference>
<dbReference type="Proteomes" id="UP001283366">
    <property type="component" value="Unassembled WGS sequence"/>
</dbReference>
<dbReference type="GO" id="GO:0016779">
    <property type="term" value="F:nucleotidyltransferase activity"/>
    <property type="evidence" value="ECO:0007669"/>
    <property type="project" value="UniProtKB-KW"/>
</dbReference>
<reference evidence="4 5" key="1">
    <citation type="submission" date="2017-05" db="EMBL/GenBank/DDBJ databases">
        <authorList>
            <person name="Song R."/>
            <person name="Chenine A.L."/>
            <person name="Ruprecht R.M."/>
        </authorList>
    </citation>
    <scope>NUCLEOTIDE SEQUENCE [LARGE SCALE GENOMIC DNA]</scope>
    <source>
        <strain evidence="4 5">CECT 7927</strain>
    </source>
</reference>